<dbReference type="SUPFAM" id="SSF143842">
    <property type="entry name" value="YwmB-like"/>
    <property type="match status" value="1"/>
</dbReference>
<evidence type="ECO:0000313" key="1">
    <source>
        <dbReference type="EMBL" id="OPH55015.1"/>
    </source>
</evidence>
<dbReference type="OrthoDB" id="2374820at2"/>
<dbReference type="STRING" id="1469647.BC351_30315"/>
<dbReference type="Proteomes" id="UP000190626">
    <property type="component" value="Unassembled WGS sequence"/>
</dbReference>
<keyword evidence="2" id="KW-1185">Reference proteome</keyword>
<dbReference type="Pfam" id="PF08680">
    <property type="entry name" value="DUF1779"/>
    <property type="match status" value="1"/>
</dbReference>
<dbReference type="Gene3D" id="3.30.360.40">
    <property type="entry name" value="YwmB-like"/>
    <property type="match status" value="1"/>
</dbReference>
<comment type="caution">
    <text evidence="1">The sequence shown here is derived from an EMBL/GenBank/DDBJ whole genome shotgun (WGS) entry which is preliminary data.</text>
</comment>
<dbReference type="RefSeq" id="WP_079414712.1">
    <property type="nucleotide sequence ID" value="NZ_MBTG01000019.1"/>
</dbReference>
<dbReference type="EMBL" id="MBTG01000019">
    <property type="protein sequence ID" value="OPH55015.1"/>
    <property type="molecule type" value="Genomic_DNA"/>
</dbReference>
<gene>
    <name evidence="1" type="ORF">BC351_30315</name>
</gene>
<evidence type="ECO:0000313" key="2">
    <source>
        <dbReference type="Proteomes" id="UP000190626"/>
    </source>
</evidence>
<name>A0A1V4HGY3_9BACL</name>
<dbReference type="AlphaFoldDB" id="A0A1V4HGY3"/>
<protein>
    <recommendedName>
        <fullName evidence="3">TATA-box binding protein</fullName>
    </recommendedName>
</protein>
<dbReference type="InterPro" id="IPR036209">
    <property type="entry name" value="YwmB-like_sf"/>
</dbReference>
<proteinExistence type="predicted"/>
<evidence type="ECO:0008006" key="3">
    <source>
        <dbReference type="Google" id="ProtNLM"/>
    </source>
</evidence>
<sequence>MQKFWLVSLIWISLAGIICGWVRHADAQGEQEALYLLDTVKPYMISDNQITFKYTGYYGSCGGVDQNMLAVGKTLSQAFGMPETDRLSESNSHPIYKATAEAAPGAVSTVTIASPQGQASCYVVLRLDASQETNQADLVNWQAQADKQMKRLGITGTWNTMVQGYVSEQEQSRQISSAELVNQIAQAYKGKIVESYTDQNTISLSLASREFQSSVKSGGQSVNLQVALHQESTTGQWRLTVGTPIITMEY</sequence>
<dbReference type="InterPro" id="IPR014794">
    <property type="entry name" value="DUF1779"/>
</dbReference>
<accession>A0A1V4HGY3</accession>
<reference evidence="2" key="1">
    <citation type="submission" date="2016-07" db="EMBL/GenBank/DDBJ databases">
        <authorList>
            <person name="Florea S."/>
            <person name="Webb J.S."/>
            <person name="Jaromczyk J."/>
            <person name="Schardl C.L."/>
        </authorList>
    </citation>
    <scope>NUCLEOTIDE SEQUENCE [LARGE SCALE GENOMIC DNA]</scope>
    <source>
        <strain evidence="2">CY1</strain>
    </source>
</reference>
<organism evidence="1 2">
    <name type="scientific">Paenibacillus ferrarius</name>
    <dbReference type="NCBI Taxonomy" id="1469647"/>
    <lineage>
        <taxon>Bacteria</taxon>
        <taxon>Bacillati</taxon>
        <taxon>Bacillota</taxon>
        <taxon>Bacilli</taxon>
        <taxon>Bacillales</taxon>
        <taxon>Paenibacillaceae</taxon>
        <taxon>Paenibacillus</taxon>
    </lineage>
</organism>